<evidence type="ECO:0000259" key="3">
    <source>
        <dbReference type="Pfam" id="PF00534"/>
    </source>
</evidence>
<dbReference type="RefSeq" id="WP_047261082.1">
    <property type="nucleotide sequence ID" value="NZ_CP011542.1"/>
</dbReference>
<dbReference type="InterPro" id="IPR028098">
    <property type="entry name" value="Glyco_trans_4-like_N"/>
</dbReference>
<keyword evidence="2 5" id="KW-0808">Transferase</keyword>
<keyword evidence="1 5" id="KW-0328">Glycosyltransferase</keyword>
<dbReference type="AlphaFoldDB" id="A0A0G3GUA4"/>
<evidence type="ECO:0000256" key="2">
    <source>
        <dbReference type="ARBA" id="ARBA00022679"/>
    </source>
</evidence>
<dbReference type="SUPFAM" id="SSF53756">
    <property type="entry name" value="UDP-Glycosyltransferase/glycogen phosphorylase"/>
    <property type="match status" value="1"/>
</dbReference>
<evidence type="ECO:0000256" key="1">
    <source>
        <dbReference type="ARBA" id="ARBA00022676"/>
    </source>
</evidence>
<sequence>MRIAIVAESFAPQVNGVSNSIMRLLEFCRDHGHDVVVIAPGYPVSSSSNFAYGFRVVRLRSLRIPGIASFRVGIPSGRIYSTIYRFQPDVVYCASPFVVGAAGILAARLLSIPCIAAFQTDVAGFATTYRLGAMVPIVWWWLRVIHNAADRTVAPSTASITALVEHNIDNVQHWGRGVDTQLFQPANRQETLRRSWGAPDKTIVGYVGRLAKEKNLHRLIAVANDPTMQLVIVGDGPLGEHLRRLLPQAVFTGTLHGAELSRAYASFDVFVHPGEHETFGQTIQEALASGVPVIATSVGGPADLIRVHETGELLEPEEFSERIVAAIKDIRHICDYPAMARAARLSVVHNGWERLCAQLLHQCDQVIAARTAVKAYG</sequence>
<feature type="domain" description="Glycosyl transferase family 1" evidence="3">
    <location>
        <begin position="189"/>
        <end position="330"/>
    </location>
</feature>
<dbReference type="CDD" id="cd03814">
    <property type="entry name" value="GT4-like"/>
    <property type="match status" value="1"/>
</dbReference>
<dbReference type="PANTHER" id="PTHR45947">
    <property type="entry name" value="SULFOQUINOVOSYL TRANSFERASE SQD2"/>
    <property type="match status" value="1"/>
</dbReference>
<dbReference type="Pfam" id="PF00534">
    <property type="entry name" value="Glycos_transf_1"/>
    <property type="match status" value="1"/>
</dbReference>
<dbReference type="KEGG" id="cmv:CMUST_01825"/>
<dbReference type="GO" id="GO:0016758">
    <property type="term" value="F:hexosyltransferase activity"/>
    <property type="evidence" value="ECO:0007669"/>
    <property type="project" value="TreeGrafter"/>
</dbReference>
<gene>
    <name evidence="5" type="primary">mgtA</name>
    <name evidence="5" type="ORF">CMUST_01825</name>
</gene>
<dbReference type="Gene3D" id="3.40.50.2000">
    <property type="entry name" value="Glycogen Phosphorylase B"/>
    <property type="match status" value="2"/>
</dbReference>
<evidence type="ECO:0000259" key="4">
    <source>
        <dbReference type="Pfam" id="PF13439"/>
    </source>
</evidence>
<name>A0A0G3GUA4_9CORY</name>
<evidence type="ECO:0000313" key="5">
    <source>
        <dbReference type="EMBL" id="AKK04714.1"/>
    </source>
</evidence>
<dbReference type="GO" id="GO:1901137">
    <property type="term" value="P:carbohydrate derivative biosynthetic process"/>
    <property type="evidence" value="ECO:0007669"/>
    <property type="project" value="UniProtKB-ARBA"/>
</dbReference>
<reference evidence="6" key="2">
    <citation type="submission" date="2015-05" db="EMBL/GenBank/DDBJ databases">
        <title>Complete genome sequence of Corynebacterium mustelae DSM 45274, isolated from various tissues of a male ferret with lethal sepsis.</title>
        <authorList>
            <person name="Ruckert C."/>
            <person name="Albersmeier A."/>
            <person name="Winkler A."/>
            <person name="Tauch A."/>
        </authorList>
    </citation>
    <scope>NUCLEOTIDE SEQUENCE [LARGE SCALE GENOMIC DNA]</scope>
    <source>
        <strain evidence="6">DSM 45274</strain>
    </source>
</reference>
<keyword evidence="6" id="KW-1185">Reference proteome</keyword>
<accession>A0A0G3GUA4</accession>
<evidence type="ECO:0000313" key="6">
    <source>
        <dbReference type="Proteomes" id="UP000035199"/>
    </source>
</evidence>
<dbReference type="OrthoDB" id="9802525at2"/>
<dbReference type="PATRIC" id="fig|571915.4.peg.388"/>
<dbReference type="EMBL" id="CP011542">
    <property type="protein sequence ID" value="AKK04714.1"/>
    <property type="molecule type" value="Genomic_DNA"/>
</dbReference>
<dbReference type="InterPro" id="IPR050194">
    <property type="entry name" value="Glycosyltransferase_grp1"/>
</dbReference>
<dbReference type="GO" id="GO:1903509">
    <property type="term" value="P:liposaccharide metabolic process"/>
    <property type="evidence" value="ECO:0007669"/>
    <property type="project" value="UniProtKB-ARBA"/>
</dbReference>
<reference evidence="5 6" key="1">
    <citation type="journal article" date="2015" name="Genome Announc.">
        <title>Complete Genome Sequence of the Type Strain Corynebacterium mustelae DSM 45274, Isolated from Various Tissues of a Male Ferret with Lethal Sepsis.</title>
        <authorList>
            <person name="Ruckert C."/>
            <person name="Eimer J."/>
            <person name="Winkler A."/>
            <person name="Tauch A."/>
        </authorList>
    </citation>
    <scope>NUCLEOTIDE SEQUENCE [LARGE SCALE GENOMIC DNA]</scope>
    <source>
        <strain evidence="5 6">DSM 45274</strain>
    </source>
</reference>
<protein>
    <submittedName>
        <fullName evidence="5">Glycosyltransferase</fullName>
        <ecNumber evidence="5">2.4.1.-</ecNumber>
    </submittedName>
</protein>
<feature type="domain" description="Glycosyltransferase subfamily 4-like N-terminal" evidence="4">
    <location>
        <begin position="14"/>
        <end position="181"/>
    </location>
</feature>
<dbReference type="PANTHER" id="PTHR45947:SF3">
    <property type="entry name" value="SULFOQUINOVOSYL TRANSFERASE SQD2"/>
    <property type="match status" value="1"/>
</dbReference>
<dbReference type="Proteomes" id="UP000035199">
    <property type="component" value="Chromosome"/>
</dbReference>
<proteinExistence type="predicted"/>
<dbReference type="Pfam" id="PF13439">
    <property type="entry name" value="Glyco_transf_4"/>
    <property type="match status" value="1"/>
</dbReference>
<dbReference type="EC" id="2.4.1.-" evidence="5"/>
<organism evidence="5 6">
    <name type="scientific">Corynebacterium mustelae</name>
    <dbReference type="NCBI Taxonomy" id="571915"/>
    <lineage>
        <taxon>Bacteria</taxon>
        <taxon>Bacillati</taxon>
        <taxon>Actinomycetota</taxon>
        <taxon>Actinomycetes</taxon>
        <taxon>Mycobacteriales</taxon>
        <taxon>Corynebacteriaceae</taxon>
        <taxon>Corynebacterium</taxon>
    </lineage>
</organism>
<dbReference type="STRING" id="571915.CMUST_01825"/>
<dbReference type="InterPro" id="IPR001296">
    <property type="entry name" value="Glyco_trans_1"/>
</dbReference>